<dbReference type="SMART" id="SM00344">
    <property type="entry name" value="HTH_ASNC"/>
    <property type="match status" value="1"/>
</dbReference>
<dbReference type="InterPro" id="IPR036388">
    <property type="entry name" value="WH-like_DNA-bd_sf"/>
</dbReference>
<evidence type="ECO:0000256" key="5">
    <source>
        <dbReference type="ARBA" id="ARBA00023471"/>
    </source>
</evidence>
<evidence type="ECO:0000256" key="3">
    <source>
        <dbReference type="ARBA" id="ARBA00023239"/>
    </source>
</evidence>
<reference evidence="9" key="1">
    <citation type="journal article" date="2020" name="mSystems">
        <title>Genome- and Community-Level Interaction Insights into Carbon Utilization and Element Cycling Functions of Hydrothermarchaeota in Hydrothermal Sediment.</title>
        <authorList>
            <person name="Zhou Z."/>
            <person name="Liu Y."/>
            <person name="Xu W."/>
            <person name="Pan J."/>
            <person name="Luo Z.H."/>
            <person name="Li M."/>
        </authorList>
    </citation>
    <scope>NUCLEOTIDE SEQUENCE [LARGE SCALE GENOMIC DNA]</scope>
    <source>
        <strain evidence="9">HyVt-533</strain>
    </source>
</reference>
<dbReference type="PANTHER" id="PTHR43413:SF1">
    <property type="entry name" value="SIROHEME DECARBOXYLASE NIRL SUBUNIT"/>
    <property type="match status" value="1"/>
</dbReference>
<dbReference type="Pfam" id="PF22451">
    <property type="entry name" value="NirdL-like_HTH"/>
    <property type="match status" value="1"/>
</dbReference>
<evidence type="ECO:0000259" key="8">
    <source>
        <dbReference type="Pfam" id="PF22451"/>
    </source>
</evidence>
<keyword evidence="2" id="KW-0350">Heme biosynthesis</keyword>
<evidence type="ECO:0000256" key="1">
    <source>
        <dbReference type="ARBA" id="ARBA00004744"/>
    </source>
</evidence>
<dbReference type="InterPro" id="IPR053953">
    <property type="entry name" value="NirdL-like_HTH"/>
</dbReference>
<proteinExistence type="inferred from homology"/>
<dbReference type="AlphaFoldDB" id="A0A7V5P1T8"/>
<feature type="domain" description="Siroheme decarboxylase AsnC-like ligand binding" evidence="7">
    <location>
        <begin position="62"/>
        <end position="141"/>
    </location>
</feature>
<evidence type="ECO:0000256" key="2">
    <source>
        <dbReference type="ARBA" id="ARBA00023133"/>
    </source>
</evidence>
<comment type="pathway">
    <text evidence="1">Porphyrin-containing compound metabolism; protoheme biosynthesis.</text>
</comment>
<comment type="catalytic activity">
    <reaction evidence="6">
        <text>siroheme + 2 H(+) = 12,18-didecarboxysiroheme + 2 CO2</text>
        <dbReference type="Rhea" id="RHEA:19093"/>
        <dbReference type="ChEBI" id="CHEBI:15378"/>
        <dbReference type="ChEBI" id="CHEBI:16526"/>
        <dbReference type="ChEBI" id="CHEBI:60052"/>
        <dbReference type="ChEBI" id="CHEBI:140497"/>
        <dbReference type="EC" id="4.1.1.111"/>
    </reaction>
</comment>
<dbReference type="EMBL" id="DROK01000276">
    <property type="protein sequence ID" value="HHI98047.1"/>
    <property type="molecule type" value="Genomic_DNA"/>
</dbReference>
<feature type="domain" description="Siroheme decarboxylase NirL-like HTH" evidence="8">
    <location>
        <begin position="6"/>
        <end position="52"/>
    </location>
</feature>
<gene>
    <name evidence="9" type="ORF">ENJ96_09390</name>
</gene>
<protein>
    <recommendedName>
        <fullName evidence="5">siroheme decarboxylase</fullName>
        <ecNumber evidence="5">4.1.1.111</ecNumber>
    </recommendedName>
</protein>
<keyword evidence="3" id="KW-0456">Lyase</keyword>
<evidence type="ECO:0000256" key="4">
    <source>
        <dbReference type="ARBA" id="ARBA00023457"/>
    </source>
</evidence>
<dbReference type="GO" id="GO:0006783">
    <property type="term" value="P:heme biosynthetic process"/>
    <property type="evidence" value="ECO:0007669"/>
    <property type="project" value="UniProtKB-KW"/>
</dbReference>
<dbReference type="InterPro" id="IPR040523">
    <property type="entry name" value="AsnC_trans_reg2"/>
</dbReference>
<dbReference type="EC" id="4.1.1.111" evidence="5"/>
<evidence type="ECO:0000313" key="9">
    <source>
        <dbReference type="EMBL" id="HHI98047.1"/>
    </source>
</evidence>
<accession>A0A7V5P1T8</accession>
<comment type="caution">
    <text evidence="9">The sequence shown here is derived from an EMBL/GenBank/DDBJ whole genome shotgun (WGS) entry which is preliminary data.</text>
</comment>
<sequence>MLEEIDRQILERIQDNFPLTPRPFETLAAELGIPEQELLCRLKNLKEKGVLRHFGASIDSRRIGFVTTLCAVAAPEEKKEQLAQRIAARPEVTHCYLRRHRFNIWFTLVAKDFEAVERILREIEAETGLRPRHFPAEKKFKLRAFFRLKKNGPVSGGKNIDKP</sequence>
<evidence type="ECO:0000259" key="7">
    <source>
        <dbReference type="Pfam" id="PF17805"/>
    </source>
</evidence>
<dbReference type="InterPro" id="IPR050684">
    <property type="entry name" value="HTH-Siroheme_Decarb"/>
</dbReference>
<dbReference type="Pfam" id="PF17805">
    <property type="entry name" value="AsnC_trans_reg2"/>
    <property type="match status" value="1"/>
</dbReference>
<dbReference type="GO" id="GO:0016829">
    <property type="term" value="F:lyase activity"/>
    <property type="evidence" value="ECO:0007669"/>
    <property type="project" value="UniProtKB-KW"/>
</dbReference>
<dbReference type="SUPFAM" id="SSF46785">
    <property type="entry name" value="Winged helix' DNA-binding domain"/>
    <property type="match status" value="1"/>
</dbReference>
<dbReference type="InterPro" id="IPR019888">
    <property type="entry name" value="Tscrpt_reg_AsnC-like"/>
</dbReference>
<dbReference type="Proteomes" id="UP000886101">
    <property type="component" value="Unassembled WGS sequence"/>
</dbReference>
<dbReference type="Gene3D" id="3.30.70.3460">
    <property type="match status" value="1"/>
</dbReference>
<dbReference type="InterPro" id="IPR036390">
    <property type="entry name" value="WH_DNA-bd_sf"/>
</dbReference>
<name>A0A7V5P1T8_9BACT</name>
<comment type="similarity">
    <text evidence="4">Belongs to the Ahb/Nir family.</text>
</comment>
<dbReference type="PANTHER" id="PTHR43413">
    <property type="entry name" value="TRANSCRIPTIONAL REGULATOR, ASNC FAMILY"/>
    <property type="match status" value="1"/>
</dbReference>
<dbReference type="Gene3D" id="1.10.10.10">
    <property type="entry name" value="Winged helix-like DNA-binding domain superfamily/Winged helix DNA-binding domain"/>
    <property type="match status" value="1"/>
</dbReference>
<evidence type="ECO:0000256" key="6">
    <source>
        <dbReference type="ARBA" id="ARBA00048470"/>
    </source>
</evidence>
<organism evidence="9">
    <name type="scientific">Thermodesulfatator atlanticus</name>
    <dbReference type="NCBI Taxonomy" id="501497"/>
    <lineage>
        <taxon>Bacteria</taxon>
        <taxon>Pseudomonadati</taxon>
        <taxon>Thermodesulfobacteriota</taxon>
        <taxon>Thermodesulfobacteria</taxon>
        <taxon>Thermodesulfobacteriales</taxon>
        <taxon>Thermodesulfatatoraceae</taxon>
        <taxon>Thermodesulfatator</taxon>
    </lineage>
</organism>